<keyword evidence="3" id="KW-1185">Reference proteome</keyword>
<accession>F0NYW0</accession>
<dbReference type="SUPFAM" id="SSF159006">
    <property type="entry name" value="YopX-like"/>
    <property type="match status" value="1"/>
</dbReference>
<dbReference type="Pfam" id="PF09643">
    <property type="entry name" value="YopX"/>
    <property type="match status" value="1"/>
</dbReference>
<sequence>MGYAKESISSVVYYKAYNDFQWSEKQMDFDTVDRDIGLKDKKHRRIYEGDIVLYYLSESFVERRGLVQINEETQQAELVDLRQGFITPINVESYNLFEHDKLEVVSHAFTENSELR</sequence>
<dbReference type="Gene3D" id="2.30.30.290">
    <property type="entry name" value="YopX-like domains"/>
    <property type="match status" value="1"/>
</dbReference>
<dbReference type="KEGG" id="wvi:Weevi_0443"/>
<dbReference type="Proteomes" id="UP000008641">
    <property type="component" value="Chromosome"/>
</dbReference>
<dbReference type="EMBL" id="CP002455">
    <property type="protein sequence ID" value="ADX67162.1"/>
    <property type="molecule type" value="Genomic_DNA"/>
</dbReference>
<evidence type="ECO:0000313" key="3">
    <source>
        <dbReference type="Proteomes" id="UP000008641"/>
    </source>
</evidence>
<dbReference type="AlphaFoldDB" id="F0NYW0"/>
<dbReference type="eggNOG" id="ENOG5033KEP">
    <property type="taxonomic scope" value="Bacteria"/>
</dbReference>
<reference evidence="2 3" key="1">
    <citation type="journal article" date="2011" name="Stand. Genomic Sci.">
        <title>Complete genome sequence of Weeksella virosa type strain (9751).</title>
        <authorList>
            <person name="Lang E."/>
            <person name="Teshima H."/>
            <person name="Lucas S."/>
            <person name="Lapidus A."/>
            <person name="Hammon N."/>
            <person name="Deshpande S."/>
            <person name="Nolan M."/>
            <person name="Cheng J.F."/>
            <person name="Pitluck S."/>
            <person name="Liolios K."/>
            <person name="Pagani I."/>
            <person name="Mikhailova N."/>
            <person name="Ivanova N."/>
            <person name="Mavromatis K."/>
            <person name="Pati A."/>
            <person name="Tapia R."/>
            <person name="Han C."/>
            <person name="Goodwin L."/>
            <person name="Chen A."/>
            <person name="Palaniappan K."/>
            <person name="Land M."/>
            <person name="Hauser L."/>
            <person name="Chang Y.J."/>
            <person name="Jeffries C.D."/>
            <person name="Brambilla E.M."/>
            <person name="Kopitz M."/>
            <person name="Rohde M."/>
            <person name="Goker M."/>
            <person name="Tindall B.J."/>
            <person name="Detter J.C."/>
            <person name="Woyke T."/>
            <person name="Bristow J."/>
            <person name="Eisen J.A."/>
            <person name="Markowitz V."/>
            <person name="Hugenholtz P."/>
            <person name="Klenk H.P."/>
            <person name="Kyrpides N.C."/>
        </authorList>
    </citation>
    <scope>NUCLEOTIDE SEQUENCE [LARGE SCALE GENOMIC DNA]</scope>
    <source>
        <strain evidence="3">ATCC 43766 / DSM 16922 / JCM 21250 / NBRC 16016 / NCTC 11634 / CL345/78</strain>
    </source>
</reference>
<name>F0NYW0_WEEVC</name>
<evidence type="ECO:0000259" key="1">
    <source>
        <dbReference type="Pfam" id="PF09643"/>
    </source>
</evidence>
<dbReference type="InterPro" id="IPR023385">
    <property type="entry name" value="YopX-like_C"/>
</dbReference>
<proteinExistence type="predicted"/>
<reference evidence="3" key="2">
    <citation type="journal article" date="2011" name="Stand. Genomic Sci.">
        <title>Complete genome sequence of Weeksella virosa type strain (9751T).</title>
        <authorList>
            <person name="Lang E."/>
            <person name="Teshima H."/>
            <person name="Lucas S."/>
            <person name="Lapidus A."/>
            <person name="Hammon N."/>
            <person name="Deshpande S."/>
            <person name="Nolan M."/>
            <person name="Cheng J."/>
            <person name="Pitluck S."/>
            <person name="Liolios K."/>
            <person name="Pagani I."/>
            <person name="Mikhailova N."/>
            <person name="Ivanova N."/>
            <person name="Mavromatis K."/>
            <person name="Pati A."/>
            <person name="Tapia R."/>
            <person name="Han C."/>
            <person name="Goodwin L."/>
            <person name="Chen A."/>
            <person name="Palaniappan K."/>
            <person name="Land M."/>
            <person name="Hauser L."/>
            <person name="Chang Y."/>
            <person name="Jeffries C."/>
            <person name="Brambilla E."/>
            <person name="Kopitz M."/>
            <person name="Rohde M."/>
            <person name="Goker M."/>
            <person name="Tindall B."/>
            <person name="Detter J."/>
            <person name="Woyke T."/>
            <person name="Bristow J."/>
            <person name="Eisen J."/>
            <person name="Markowitz V."/>
            <person name="Hugenholtz P."/>
            <person name="Klenk H."/>
            <person name="Kyrpides N."/>
        </authorList>
    </citation>
    <scope>NUCLEOTIDE SEQUENCE [LARGE SCALE GENOMIC DNA]</scope>
    <source>
        <strain evidence="3">ATCC 43766 / DSM 16922 / JCM 21250 / NBRC 16016 / NCTC 11634 / CL345/78</strain>
    </source>
</reference>
<organism evidence="2 3">
    <name type="scientific">Weeksella virosa (strain ATCC 43766 / DSM 16922 / JCM 21250 / CCUG 30538 / CDC 9751 / IAM 14551 / NBRC 16016 / NCTC 11634 / CL345/78)</name>
    <dbReference type="NCBI Taxonomy" id="865938"/>
    <lineage>
        <taxon>Bacteria</taxon>
        <taxon>Pseudomonadati</taxon>
        <taxon>Bacteroidota</taxon>
        <taxon>Flavobacteriia</taxon>
        <taxon>Flavobacteriales</taxon>
        <taxon>Weeksellaceae</taxon>
        <taxon>Weeksella</taxon>
    </lineage>
</organism>
<dbReference type="HOGENOM" id="CLU_2095910_0_0_10"/>
<feature type="domain" description="YopX protein" evidence="1">
    <location>
        <begin position="8"/>
        <end position="105"/>
    </location>
</feature>
<dbReference type="InterPro" id="IPR019096">
    <property type="entry name" value="YopX_protein"/>
</dbReference>
<evidence type="ECO:0000313" key="2">
    <source>
        <dbReference type="EMBL" id="ADX67162.1"/>
    </source>
</evidence>
<protein>
    <submittedName>
        <fullName evidence="2">YopX protein</fullName>
    </submittedName>
</protein>
<gene>
    <name evidence="2" type="ordered locus">Weevi_0443</name>
</gene>